<dbReference type="Proteomes" id="UP000656244">
    <property type="component" value="Unassembled WGS sequence"/>
</dbReference>
<dbReference type="InterPro" id="IPR013655">
    <property type="entry name" value="PAS_fold_3"/>
</dbReference>
<dbReference type="PANTHER" id="PTHR44688:SF16">
    <property type="entry name" value="DNA-BINDING TRANSCRIPTIONAL ACTIVATOR DEVR_DOSR"/>
    <property type="match status" value="1"/>
</dbReference>
<dbReference type="Gene3D" id="3.30.450.20">
    <property type="entry name" value="PAS domain"/>
    <property type="match status" value="1"/>
</dbReference>
<keyword evidence="3" id="KW-0804">Transcription</keyword>
<dbReference type="InterPro" id="IPR036388">
    <property type="entry name" value="WH-like_DNA-bd_sf"/>
</dbReference>
<gene>
    <name evidence="6" type="ORF">H7U19_07190</name>
</gene>
<dbReference type="Pfam" id="PF08447">
    <property type="entry name" value="PAS_3"/>
    <property type="match status" value="1"/>
</dbReference>
<evidence type="ECO:0000259" key="4">
    <source>
        <dbReference type="PROSITE" id="PS50043"/>
    </source>
</evidence>
<dbReference type="Pfam" id="PF00196">
    <property type="entry name" value="GerE"/>
    <property type="match status" value="1"/>
</dbReference>
<dbReference type="InterPro" id="IPR035965">
    <property type="entry name" value="PAS-like_dom_sf"/>
</dbReference>
<dbReference type="PRINTS" id="PR00038">
    <property type="entry name" value="HTHLUXR"/>
</dbReference>
<dbReference type="AlphaFoldDB" id="A0A923KGF5"/>
<dbReference type="CDD" id="cd06170">
    <property type="entry name" value="LuxR_C_like"/>
    <property type="match status" value="1"/>
</dbReference>
<protein>
    <submittedName>
        <fullName evidence="6">PAS domain-containing protein</fullName>
    </submittedName>
</protein>
<dbReference type="PROSITE" id="PS00622">
    <property type="entry name" value="HTH_LUXR_1"/>
    <property type="match status" value="1"/>
</dbReference>
<feature type="domain" description="HTH luxR-type" evidence="4">
    <location>
        <begin position="181"/>
        <end position="246"/>
    </location>
</feature>
<keyword evidence="2" id="KW-0238">DNA-binding</keyword>
<dbReference type="SUPFAM" id="SSF55785">
    <property type="entry name" value="PYP-like sensor domain (PAS domain)"/>
    <property type="match status" value="1"/>
</dbReference>
<dbReference type="InterPro" id="IPR000792">
    <property type="entry name" value="Tscrpt_reg_LuxR_C"/>
</dbReference>
<dbReference type="InterPro" id="IPR016032">
    <property type="entry name" value="Sig_transdc_resp-reg_C-effctor"/>
</dbReference>
<feature type="domain" description="PAS" evidence="5">
    <location>
        <begin position="61"/>
        <end position="100"/>
    </location>
</feature>
<comment type="caution">
    <text evidence="6">The sequence shown here is derived from an EMBL/GenBank/DDBJ whole genome shotgun (WGS) entry which is preliminary data.</text>
</comment>
<keyword evidence="7" id="KW-1185">Reference proteome</keyword>
<proteinExistence type="predicted"/>
<dbReference type="PANTHER" id="PTHR44688">
    <property type="entry name" value="DNA-BINDING TRANSCRIPTIONAL ACTIVATOR DEVR_DOSR"/>
    <property type="match status" value="1"/>
</dbReference>
<name>A0A923KGF5_9FLAO</name>
<evidence type="ECO:0000259" key="5">
    <source>
        <dbReference type="PROSITE" id="PS50112"/>
    </source>
</evidence>
<dbReference type="PROSITE" id="PS50043">
    <property type="entry name" value="HTH_LUXR_2"/>
    <property type="match status" value="1"/>
</dbReference>
<dbReference type="EMBL" id="JACNMF010000002">
    <property type="protein sequence ID" value="MBC3758181.1"/>
    <property type="molecule type" value="Genomic_DNA"/>
</dbReference>
<dbReference type="SMART" id="SM00421">
    <property type="entry name" value="HTH_LUXR"/>
    <property type="match status" value="1"/>
</dbReference>
<dbReference type="RefSeq" id="WP_186560699.1">
    <property type="nucleotide sequence ID" value="NZ_JACNMF010000002.1"/>
</dbReference>
<dbReference type="SUPFAM" id="SSF46894">
    <property type="entry name" value="C-terminal effector domain of the bipartite response regulators"/>
    <property type="match status" value="1"/>
</dbReference>
<dbReference type="Gene3D" id="1.10.10.10">
    <property type="entry name" value="Winged helix-like DNA-binding domain superfamily/Winged helix DNA-binding domain"/>
    <property type="match status" value="1"/>
</dbReference>
<evidence type="ECO:0000256" key="3">
    <source>
        <dbReference type="ARBA" id="ARBA00023163"/>
    </source>
</evidence>
<keyword evidence="1" id="KW-0805">Transcription regulation</keyword>
<sequence>MVPDYGIDISEFIADVSDELQGVKSRKLCFEGIKNIPLIKGKQCLYVMDWQTLKMTYLRGVEEMLGYTEKDFVFDLVLKYLHPDDAKFVNRIVKGAVEQSVRENVSGERPFLNLTYRLKKKDGSYLKVLRRSTAYEIDSQGRLVSNFSLLTDISFISNNDKVEWDIHLDGINVEDFNNSIRNEFVDFFTSREKQIIGLIHKGFNSRQIGRKLNISYHTVSTHRKNIFKKSRCHSTHELMSFCIKNGII</sequence>
<dbReference type="PROSITE" id="PS50112">
    <property type="entry name" value="PAS"/>
    <property type="match status" value="1"/>
</dbReference>
<dbReference type="GO" id="GO:0003677">
    <property type="term" value="F:DNA binding"/>
    <property type="evidence" value="ECO:0007669"/>
    <property type="project" value="UniProtKB-KW"/>
</dbReference>
<evidence type="ECO:0000313" key="6">
    <source>
        <dbReference type="EMBL" id="MBC3758181.1"/>
    </source>
</evidence>
<evidence type="ECO:0000256" key="1">
    <source>
        <dbReference type="ARBA" id="ARBA00023015"/>
    </source>
</evidence>
<evidence type="ECO:0000313" key="7">
    <source>
        <dbReference type="Proteomes" id="UP000656244"/>
    </source>
</evidence>
<dbReference type="GO" id="GO:0006355">
    <property type="term" value="P:regulation of DNA-templated transcription"/>
    <property type="evidence" value="ECO:0007669"/>
    <property type="project" value="InterPro"/>
</dbReference>
<accession>A0A923KGF5</accession>
<evidence type="ECO:0000256" key="2">
    <source>
        <dbReference type="ARBA" id="ARBA00023125"/>
    </source>
</evidence>
<reference evidence="6" key="1">
    <citation type="submission" date="2020-08" db="EMBL/GenBank/DDBJ databases">
        <title>Hyunsoonleella sp. strain SJ7 genome sequencing and assembly.</title>
        <authorList>
            <person name="Kim I."/>
        </authorList>
    </citation>
    <scope>NUCLEOTIDE SEQUENCE</scope>
    <source>
        <strain evidence="6">SJ7</strain>
    </source>
</reference>
<organism evidence="6 7">
    <name type="scientific">Hyunsoonleella aquatilis</name>
    <dbReference type="NCBI Taxonomy" id="2762758"/>
    <lineage>
        <taxon>Bacteria</taxon>
        <taxon>Pseudomonadati</taxon>
        <taxon>Bacteroidota</taxon>
        <taxon>Flavobacteriia</taxon>
        <taxon>Flavobacteriales</taxon>
        <taxon>Flavobacteriaceae</taxon>
    </lineage>
</organism>
<dbReference type="InterPro" id="IPR000014">
    <property type="entry name" value="PAS"/>
</dbReference>